<dbReference type="PANTHER" id="PTHR43540">
    <property type="entry name" value="PEROXYUREIDOACRYLATE/UREIDOACRYLATE AMIDOHYDROLASE-RELATED"/>
    <property type="match status" value="1"/>
</dbReference>
<proteinExistence type="predicted"/>
<dbReference type="Gene3D" id="3.40.50.850">
    <property type="entry name" value="Isochorismatase-like"/>
    <property type="match status" value="1"/>
</dbReference>
<gene>
    <name evidence="3" type="ORF">Ani05nite_24580</name>
</gene>
<dbReference type="RefSeq" id="WP_203768007.1">
    <property type="nucleotide sequence ID" value="NZ_BAAAYJ010000067.1"/>
</dbReference>
<comment type="caution">
    <text evidence="3">The sequence shown here is derived from an EMBL/GenBank/DDBJ whole genome shotgun (WGS) entry which is preliminary data.</text>
</comment>
<dbReference type="InterPro" id="IPR050272">
    <property type="entry name" value="Isochorismatase-like_hydrls"/>
</dbReference>
<evidence type="ECO:0000313" key="3">
    <source>
        <dbReference type="EMBL" id="GIE48924.1"/>
    </source>
</evidence>
<keyword evidence="1 3" id="KW-0378">Hydrolase</keyword>
<name>A0A919JLD2_9ACTN</name>
<dbReference type="Proteomes" id="UP000647172">
    <property type="component" value="Unassembled WGS sequence"/>
</dbReference>
<dbReference type="AlphaFoldDB" id="A0A919JLD2"/>
<organism evidence="3 4">
    <name type="scientific">Actinoplanes nipponensis</name>
    <dbReference type="NCBI Taxonomy" id="135950"/>
    <lineage>
        <taxon>Bacteria</taxon>
        <taxon>Bacillati</taxon>
        <taxon>Actinomycetota</taxon>
        <taxon>Actinomycetes</taxon>
        <taxon>Micromonosporales</taxon>
        <taxon>Micromonosporaceae</taxon>
        <taxon>Actinoplanes</taxon>
    </lineage>
</organism>
<keyword evidence="4" id="KW-1185">Reference proteome</keyword>
<accession>A0A919JLD2</accession>
<dbReference type="InterPro" id="IPR000868">
    <property type="entry name" value="Isochorismatase-like_dom"/>
</dbReference>
<evidence type="ECO:0000313" key="4">
    <source>
        <dbReference type="Proteomes" id="UP000647172"/>
    </source>
</evidence>
<evidence type="ECO:0000256" key="1">
    <source>
        <dbReference type="ARBA" id="ARBA00022801"/>
    </source>
</evidence>
<dbReference type="Pfam" id="PF00857">
    <property type="entry name" value="Isochorismatase"/>
    <property type="match status" value="1"/>
</dbReference>
<protein>
    <submittedName>
        <fullName evidence="3">Hypothetical isochorismatase hydrolase</fullName>
    </submittedName>
</protein>
<dbReference type="InterPro" id="IPR036380">
    <property type="entry name" value="Isochorismatase-like_sf"/>
</dbReference>
<dbReference type="GO" id="GO:0016787">
    <property type="term" value="F:hydrolase activity"/>
    <property type="evidence" value="ECO:0007669"/>
    <property type="project" value="UniProtKB-KW"/>
</dbReference>
<sequence length="213" mass="22799">MTDPHLAPHWQSAALVTIDMQRDFLSGRPYGLAGTTEIIPALRSLADAFRAARRPIVHIVRLHRGDDVDRVRRTLIAGGAQLTRPGTDGRRLAAGLLPGDGPELDDDLLLDGRPQELGPGEYAVFKPRWGAFYRTPLDDLLRGHGVDTAVFAGCNLPNCPRASMIEASERDYRVVLATDAVSQAGEQGLREVAGIGVVLLPTARIVAALAAAG</sequence>
<dbReference type="SUPFAM" id="SSF52499">
    <property type="entry name" value="Isochorismatase-like hydrolases"/>
    <property type="match status" value="1"/>
</dbReference>
<dbReference type="CDD" id="cd00431">
    <property type="entry name" value="cysteine_hydrolases"/>
    <property type="match status" value="1"/>
</dbReference>
<feature type="domain" description="Isochorismatase-like" evidence="2">
    <location>
        <begin position="13"/>
        <end position="187"/>
    </location>
</feature>
<reference evidence="3" key="1">
    <citation type="submission" date="2021-01" db="EMBL/GenBank/DDBJ databases">
        <title>Whole genome shotgun sequence of Actinoplanes nipponensis NBRC 14063.</title>
        <authorList>
            <person name="Komaki H."/>
            <person name="Tamura T."/>
        </authorList>
    </citation>
    <scope>NUCLEOTIDE SEQUENCE</scope>
    <source>
        <strain evidence="3">NBRC 14063</strain>
    </source>
</reference>
<dbReference type="EMBL" id="BOMQ01000028">
    <property type="protein sequence ID" value="GIE48924.1"/>
    <property type="molecule type" value="Genomic_DNA"/>
</dbReference>
<evidence type="ECO:0000259" key="2">
    <source>
        <dbReference type="Pfam" id="PF00857"/>
    </source>
</evidence>